<dbReference type="SMART" id="SM00850">
    <property type="entry name" value="LytTR"/>
    <property type="match status" value="1"/>
</dbReference>
<name>A0A239WGL6_STRAI</name>
<evidence type="ECO:0000313" key="3">
    <source>
        <dbReference type="Proteomes" id="UP000215144"/>
    </source>
</evidence>
<reference evidence="2 3" key="1">
    <citation type="submission" date="2017-06" db="EMBL/GenBank/DDBJ databases">
        <authorList>
            <consortium name="Pathogen Informatics"/>
        </authorList>
    </citation>
    <scope>NUCLEOTIDE SEQUENCE [LARGE SCALE GENOMIC DNA]</scope>
    <source>
        <strain evidence="2 3">NCTC11291</strain>
    </source>
</reference>
<accession>A0A239WGL6</accession>
<feature type="domain" description="HTH LytTR-type" evidence="1">
    <location>
        <begin position="44"/>
        <end position="148"/>
    </location>
</feature>
<dbReference type="Proteomes" id="UP000215144">
    <property type="component" value="Chromosome 1"/>
</dbReference>
<dbReference type="Pfam" id="PF04397">
    <property type="entry name" value="LytTR"/>
    <property type="match status" value="1"/>
</dbReference>
<gene>
    <name evidence="2" type="primary">lytR_1</name>
    <name evidence="2" type="ORF">SAMEA4504048_00225</name>
</gene>
<evidence type="ECO:0000313" key="2">
    <source>
        <dbReference type="EMBL" id="SNV33073.1"/>
    </source>
</evidence>
<dbReference type="EMBL" id="LT906454">
    <property type="protein sequence ID" value="SNV33073.1"/>
    <property type="molecule type" value="Genomic_DNA"/>
</dbReference>
<dbReference type="OrthoDB" id="2136316at2"/>
<proteinExistence type="predicted"/>
<dbReference type="GO" id="GO:0003677">
    <property type="term" value="F:DNA binding"/>
    <property type="evidence" value="ECO:0007669"/>
    <property type="project" value="UniProtKB-KW"/>
</dbReference>
<dbReference type="InterPro" id="IPR007492">
    <property type="entry name" value="LytTR_DNA-bd_dom"/>
</dbReference>
<dbReference type="PANTHER" id="PTHR37299:SF1">
    <property type="entry name" value="STAGE 0 SPORULATION PROTEIN A HOMOLOG"/>
    <property type="match status" value="1"/>
</dbReference>
<dbReference type="PROSITE" id="PS50930">
    <property type="entry name" value="HTH_LYTTR"/>
    <property type="match status" value="1"/>
</dbReference>
<organism evidence="2 3">
    <name type="scientific">Streptococcus acidominimus</name>
    <dbReference type="NCBI Taxonomy" id="1326"/>
    <lineage>
        <taxon>Bacteria</taxon>
        <taxon>Bacillati</taxon>
        <taxon>Bacillota</taxon>
        <taxon>Bacilli</taxon>
        <taxon>Lactobacillales</taxon>
        <taxon>Streptococcaceae</taxon>
        <taxon>Streptococcus</taxon>
    </lineage>
</organism>
<keyword evidence="2" id="KW-0238">DNA-binding</keyword>
<dbReference type="GO" id="GO:0000156">
    <property type="term" value="F:phosphorelay response regulator activity"/>
    <property type="evidence" value="ECO:0007669"/>
    <property type="project" value="InterPro"/>
</dbReference>
<sequence length="148" mass="17186">MKWLFENKPVDELTVCIQKSVYDQEVVDLVTYLGDFQTRNTDVISVKTSDDIVILKLSDLRAVEVDGNYLVIYYQNRRISTRQRLYQFKEKVGSQDMIQVSKQSLINIRHLERMEASFSGNMTAFLTGGLKIAVSRRYLKVLEKRLGL</sequence>
<protein>
    <submittedName>
        <fullName evidence="2">DNA-binding protein</fullName>
    </submittedName>
</protein>
<dbReference type="Gene3D" id="2.40.50.1020">
    <property type="entry name" value="LytTr DNA-binding domain"/>
    <property type="match status" value="1"/>
</dbReference>
<dbReference type="InterPro" id="IPR046947">
    <property type="entry name" value="LytR-like"/>
</dbReference>
<dbReference type="KEGG" id="saco:SAME_00225"/>
<dbReference type="AlphaFoldDB" id="A0A239WGL6"/>
<evidence type="ECO:0000259" key="1">
    <source>
        <dbReference type="PROSITE" id="PS50930"/>
    </source>
</evidence>
<dbReference type="PANTHER" id="PTHR37299">
    <property type="entry name" value="TRANSCRIPTIONAL REGULATOR-RELATED"/>
    <property type="match status" value="1"/>
</dbReference>
<dbReference type="RefSeq" id="WP_017769874.1">
    <property type="nucleotide sequence ID" value="NZ_LT906454.1"/>
</dbReference>